<keyword evidence="6 7" id="KW-0411">Iron-sulfur</keyword>
<dbReference type="InterPro" id="IPR007197">
    <property type="entry name" value="rSAM"/>
</dbReference>
<dbReference type="Gene3D" id="3.20.20.70">
    <property type="entry name" value="Aldolase class I"/>
    <property type="match status" value="1"/>
</dbReference>
<keyword evidence="4 7" id="KW-0479">Metal-binding</keyword>
<sequence>MPSVPASPPEFYPTLYWHRLDDGRVICDLCPRQCRLREGKRGACFVRQAHNGEISLTSYGRSSGFCIDPIEKKPLNHFFPGSSVLSFGTAGCNLGCKFCQNWHISKSRQIDTLGAPAMPEQIAQAAKQHGCKSIAFTYNDPVIFMEYAVDTAQACHELDISSVAVTAGYICDRPRVEFFRHMDATNVDLKAFTERFYHKLCSGHLAPVLDTLLYLHHETDVWFEITTLLIPGENDSTVELEAMTRWIYDNLGSDIPIHFSAFHPDFKMLSTEKTPLSTIQRARQIALNNGLNYVYVGNVSDEDGDSTYCPKCHQKVLARNWYQLGECHLTNDGQCEYCGFQLAGRFGALNHPFGRKRIPVVIR</sequence>
<dbReference type="AlphaFoldDB" id="A0A510IEG1"/>
<evidence type="ECO:0000256" key="5">
    <source>
        <dbReference type="ARBA" id="ARBA00023004"/>
    </source>
</evidence>
<dbReference type="EMBL" id="AP019799">
    <property type="protein sequence ID" value="BBL91548.1"/>
    <property type="molecule type" value="Genomic_DNA"/>
</dbReference>
<evidence type="ECO:0000256" key="7">
    <source>
        <dbReference type="PIRSR" id="PIRSR004869-50"/>
    </source>
</evidence>
<proteinExistence type="predicted"/>
<feature type="binding site" evidence="7">
    <location>
        <position position="99"/>
    </location>
    <ligand>
        <name>[4Fe-4S] cluster</name>
        <dbReference type="ChEBI" id="CHEBI:49883"/>
        <note>4Fe-4S-S-AdoMet</note>
    </ligand>
</feature>
<dbReference type="InterPro" id="IPR013785">
    <property type="entry name" value="Aldolase_TIM"/>
</dbReference>
<dbReference type="InterPro" id="IPR016431">
    <property type="entry name" value="Pyrv-formate_lyase-activ_prd"/>
</dbReference>
<keyword evidence="1" id="KW-0004">4Fe-4S</keyword>
<keyword evidence="2" id="KW-0119">Carbohydrate metabolism</keyword>
<protein>
    <submittedName>
        <fullName evidence="9">AmmeMemoRadiSam system radical SAM enzyme</fullName>
    </submittedName>
</protein>
<dbReference type="CDD" id="cd01335">
    <property type="entry name" value="Radical_SAM"/>
    <property type="match status" value="1"/>
</dbReference>
<dbReference type="PANTHER" id="PTHR30352:SF5">
    <property type="entry name" value="PYRUVATE FORMATE-LYASE 1-ACTIVATING ENZYME"/>
    <property type="match status" value="1"/>
</dbReference>
<evidence type="ECO:0000256" key="4">
    <source>
        <dbReference type="ARBA" id="ARBA00022723"/>
    </source>
</evidence>
<keyword evidence="3 7" id="KW-0949">S-adenosyl-L-methionine</keyword>
<dbReference type="InterPro" id="IPR027596">
    <property type="entry name" value="AmmeMemoSam_rS"/>
</dbReference>
<gene>
    <name evidence="9" type="primary">pflA</name>
    <name evidence="9" type="ORF">VroAM7_42010</name>
</gene>
<evidence type="ECO:0000256" key="1">
    <source>
        <dbReference type="ARBA" id="ARBA00022485"/>
    </source>
</evidence>
<organism evidence="9 10">
    <name type="scientific">Vibrio rotiferianus</name>
    <dbReference type="NCBI Taxonomy" id="190895"/>
    <lineage>
        <taxon>Bacteria</taxon>
        <taxon>Pseudomonadati</taxon>
        <taxon>Pseudomonadota</taxon>
        <taxon>Gammaproteobacteria</taxon>
        <taxon>Vibrionales</taxon>
        <taxon>Vibrionaceae</taxon>
        <taxon>Vibrio</taxon>
    </lineage>
</organism>
<evidence type="ECO:0000259" key="8">
    <source>
        <dbReference type="PROSITE" id="PS51918"/>
    </source>
</evidence>
<feature type="binding site" evidence="7">
    <location>
        <position position="96"/>
    </location>
    <ligand>
        <name>[4Fe-4S] cluster</name>
        <dbReference type="ChEBI" id="CHEBI:49883"/>
        <note>4Fe-4S-S-AdoMet</note>
    </ligand>
</feature>
<reference evidence="10" key="1">
    <citation type="submission" date="2019-07" db="EMBL/GenBank/DDBJ databases">
        <title>Complete Genome Sequences of Vibrion rotiferianus strain AM7.</title>
        <authorList>
            <person name="Miyazaki K."/>
            <person name="Wiseschart A."/>
            <person name="Pootanakit K."/>
            <person name="Ishimori K."/>
            <person name="Kitahara K."/>
        </authorList>
    </citation>
    <scope>NUCLEOTIDE SEQUENCE [LARGE SCALE GENOMIC DNA]</scope>
    <source>
        <strain evidence="10">AM7</strain>
    </source>
</reference>
<evidence type="ECO:0000256" key="3">
    <source>
        <dbReference type="ARBA" id="ARBA00022691"/>
    </source>
</evidence>
<feature type="domain" description="Radical SAM core" evidence="8">
    <location>
        <begin position="77"/>
        <end position="292"/>
    </location>
</feature>
<keyword evidence="2" id="KW-0313">Glucose metabolism</keyword>
<dbReference type="InterPro" id="IPR034457">
    <property type="entry name" value="Organic_radical-activating"/>
</dbReference>
<dbReference type="SUPFAM" id="SSF102114">
    <property type="entry name" value="Radical SAM enzymes"/>
    <property type="match status" value="1"/>
</dbReference>
<dbReference type="RefSeq" id="WP_143693928.1">
    <property type="nucleotide sequence ID" value="NZ_AP019799.1"/>
</dbReference>
<keyword evidence="5 7" id="KW-0408">Iron</keyword>
<feature type="binding site" evidence="7">
    <location>
        <position position="92"/>
    </location>
    <ligand>
        <name>[4Fe-4S] cluster</name>
        <dbReference type="ChEBI" id="CHEBI:49883"/>
        <note>4Fe-4S-S-AdoMet</note>
    </ligand>
</feature>
<evidence type="ECO:0000256" key="2">
    <source>
        <dbReference type="ARBA" id="ARBA00022526"/>
    </source>
</evidence>
<dbReference type="GO" id="GO:0046872">
    <property type="term" value="F:metal ion binding"/>
    <property type="evidence" value="ECO:0007669"/>
    <property type="project" value="UniProtKB-KW"/>
</dbReference>
<dbReference type="Pfam" id="PF04055">
    <property type="entry name" value="Radical_SAM"/>
    <property type="match status" value="1"/>
</dbReference>
<dbReference type="GO" id="GO:0003824">
    <property type="term" value="F:catalytic activity"/>
    <property type="evidence" value="ECO:0007669"/>
    <property type="project" value="InterPro"/>
</dbReference>
<accession>A0A510IEG1</accession>
<dbReference type="PROSITE" id="PS51918">
    <property type="entry name" value="RADICAL_SAM"/>
    <property type="match status" value="1"/>
</dbReference>
<dbReference type="GO" id="GO:0006006">
    <property type="term" value="P:glucose metabolic process"/>
    <property type="evidence" value="ECO:0007669"/>
    <property type="project" value="UniProtKB-KW"/>
</dbReference>
<dbReference type="Proteomes" id="UP000315115">
    <property type="component" value="Chromosome 2"/>
</dbReference>
<dbReference type="InterPro" id="IPR058240">
    <property type="entry name" value="rSAM_sf"/>
</dbReference>
<evidence type="ECO:0000313" key="9">
    <source>
        <dbReference type="EMBL" id="BBL91548.1"/>
    </source>
</evidence>
<name>A0A510IEG1_9VIBR</name>
<comment type="cofactor">
    <cofactor evidence="7">
        <name>[4Fe-4S] cluster</name>
        <dbReference type="ChEBI" id="CHEBI:49883"/>
    </cofactor>
    <text evidence="7">Binds 1 [4Fe-4S] cluster. The cluster is coordinated with 3 cysteines and an exchangeable S-adenosyl-L-methionine.</text>
</comment>
<dbReference type="PANTHER" id="PTHR30352">
    <property type="entry name" value="PYRUVATE FORMATE-LYASE-ACTIVATING ENZYME"/>
    <property type="match status" value="1"/>
</dbReference>
<dbReference type="NCBIfam" id="TIGR04337">
    <property type="entry name" value="AmmeMemoSam_rS"/>
    <property type="match status" value="1"/>
</dbReference>
<dbReference type="PIRSF" id="PIRSF004869">
    <property type="entry name" value="PflX_prd"/>
    <property type="match status" value="1"/>
</dbReference>
<dbReference type="SFLD" id="SFLDS00029">
    <property type="entry name" value="Radical_SAM"/>
    <property type="match status" value="1"/>
</dbReference>
<evidence type="ECO:0000256" key="6">
    <source>
        <dbReference type="ARBA" id="ARBA00023014"/>
    </source>
</evidence>
<evidence type="ECO:0000313" key="10">
    <source>
        <dbReference type="Proteomes" id="UP000315115"/>
    </source>
</evidence>
<dbReference type="SFLD" id="SFLDG01101">
    <property type="entry name" value="Uncharacterised_Radical_SAM_Su"/>
    <property type="match status" value="1"/>
</dbReference>
<dbReference type="GO" id="GO:0051539">
    <property type="term" value="F:4 iron, 4 sulfur cluster binding"/>
    <property type="evidence" value="ECO:0007669"/>
    <property type="project" value="UniProtKB-KW"/>
</dbReference>